<keyword evidence="3" id="KW-1185">Reference proteome</keyword>
<feature type="region of interest" description="Disordered" evidence="1">
    <location>
        <begin position="106"/>
        <end position="147"/>
    </location>
</feature>
<feature type="region of interest" description="Disordered" evidence="1">
    <location>
        <begin position="1"/>
        <end position="80"/>
    </location>
</feature>
<reference evidence="3" key="1">
    <citation type="submission" date="2018-01" db="EMBL/GenBank/DDBJ databases">
        <authorList>
            <person name="Alioto T."/>
            <person name="Alioto T."/>
        </authorList>
    </citation>
    <scope>NUCLEOTIDE SEQUENCE [LARGE SCALE GENOMIC DNA]</scope>
</reference>
<gene>
    <name evidence="2" type="ORF">DGUA_6G012310</name>
</gene>
<sequence>MADKEKKDEAQEEESHHEVYTPVHTPEPSASVPERTILRTAINPDAGHQHPDATISLNVDDDDNEIDIEERPSDTESIRQLRQRRRRFQELRRDHYNRMYYDEGSIIHGSHCLDPEPTDIEVSSDNANEGEVEKEKGKPEDKDKPKK</sequence>
<dbReference type="EMBL" id="OUUW01000004">
    <property type="protein sequence ID" value="SPP79461.1"/>
    <property type="molecule type" value="Genomic_DNA"/>
</dbReference>
<proteinExistence type="predicted"/>
<dbReference type="AlphaFoldDB" id="A0A3B0K374"/>
<protein>
    <submittedName>
        <fullName evidence="2">Uncharacterized protein</fullName>
    </submittedName>
</protein>
<feature type="compositionally biased region" description="Basic and acidic residues" evidence="1">
    <location>
        <begin position="131"/>
        <end position="147"/>
    </location>
</feature>
<feature type="compositionally biased region" description="Basic and acidic residues" evidence="1">
    <location>
        <begin position="69"/>
        <end position="79"/>
    </location>
</feature>
<accession>A0A3B0K374</accession>
<dbReference type="Proteomes" id="UP000268350">
    <property type="component" value="Unassembled WGS sequence"/>
</dbReference>
<evidence type="ECO:0000313" key="2">
    <source>
        <dbReference type="EMBL" id="SPP79461.1"/>
    </source>
</evidence>
<evidence type="ECO:0000313" key="3">
    <source>
        <dbReference type="Proteomes" id="UP000268350"/>
    </source>
</evidence>
<dbReference type="OMA" id="VEYTPVH"/>
<name>A0A3B0K374_DROGU</name>
<organism evidence="2 3">
    <name type="scientific">Drosophila guanche</name>
    <name type="common">Fruit fly</name>
    <dbReference type="NCBI Taxonomy" id="7266"/>
    <lineage>
        <taxon>Eukaryota</taxon>
        <taxon>Metazoa</taxon>
        <taxon>Ecdysozoa</taxon>
        <taxon>Arthropoda</taxon>
        <taxon>Hexapoda</taxon>
        <taxon>Insecta</taxon>
        <taxon>Pterygota</taxon>
        <taxon>Neoptera</taxon>
        <taxon>Endopterygota</taxon>
        <taxon>Diptera</taxon>
        <taxon>Brachycera</taxon>
        <taxon>Muscomorpha</taxon>
        <taxon>Ephydroidea</taxon>
        <taxon>Drosophilidae</taxon>
        <taxon>Drosophila</taxon>
        <taxon>Sophophora</taxon>
    </lineage>
</organism>
<feature type="compositionally biased region" description="Basic and acidic residues" evidence="1">
    <location>
        <begin position="1"/>
        <end position="19"/>
    </location>
</feature>
<feature type="compositionally biased region" description="Acidic residues" evidence="1">
    <location>
        <begin position="59"/>
        <end position="68"/>
    </location>
</feature>
<evidence type="ECO:0000256" key="1">
    <source>
        <dbReference type="SAM" id="MobiDB-lite"/>
    </source>
</evidence>